<dbReference type="SMART" id="SM00387">
    <property type="entry name" value="HATPase_c"/>
    <property type="match status" value="1"/>
</dbReference>
<keyword evidence="11" id="KW-1133">Transmembrane helix</keyword>
<dbReference type="InterPro" id="IPR008207">
    <property type="entry name" value="Sig_transdc_His_kin_Hpt_dom"/>
</dbReference>
<dbReference type="Gene3D" id="3.40.50.2300">
    <property type="match status" value="2"/>
</dbReference>
<dbReference type="Proteomes" id="UP000318422">
    <property type="component" value="Unassembled WGS sequence"/>
</dbReference>
<feature type="domain" description="PAS" evidence="22">
    <location>
        <begin position="71"/>
        <end position="143"/>
    </location>
</feature>
<feature type="modified residue" description="4-aspartylphosphate" evidence="19">
    <location>
        <position position="508"/>
    </location>
</feature>
<dbReference type="PROSITE" id="PS50112">
    <property type="entry name" value="PAS"/>
    <property type="match status" value="1"/>
</dbReference>
<evidence type="ECO:0000259" key="21">
    <source>
        <dbReference type="PROSITE" id="PS50110"/>
    </source>
</evidence>
<dbReference type="EC" id="2.7.13.3" evidence="3"/>
<keyword evidence="10" id="KW-0067">ATP-binding</keyword>
<evidence type="ECO:0000313" key="25">
    <source>
        <dbReference type="EMBL" id="GEC94555.1"/>
    </source>
</evidence>
<evidence type="ECO:0000256" key="6">
    <source>
        <dbReference type="ARBA" id="ARBA00022679"/>
    </source>
</evidence>
<dbReference type="Gene3D" id="1.20.120.160">
    <property type="entry name" value="HPT domain"/>
    <property type="match status" value="1"/>
</dbReference>
<sequence>MLTAHVIPPDADLDSQDAQIGRAVRAFLASGEAEGVLDTPLGEVVTAEQCVAALGVLLGARDAAERGLHEMRERLDLAMHNTEGGVWDWDLARNSIVIDSAWRKTLGYDESEYSSSGLAWVPLVHPHDLELMRNQVAAHLRDEVPYFETQFRIQAKGGGWRWVLARGKASNRGADGRWARMVGTYQDATQAKCAELELLHAKEQAEAANRAKSDFLANMSHEIRTPMNGIIGMTELMLDTKLDAEQREYLHTVKSSADSLLRIINDVLDFSKIEAGHMTLEQVEFSIVSLLGDTMKSLALRAYEKGIECFYDIGTDVPDVVIGDPIRLRQVVTNLVGNAVKFTEAGEVEVSVSASTVGSGDLVLEFAVRDSGIGIPKDKQGLVFGAFSQADASTTRKYGGTGLGLAISRRIVELMGGSVFLESEPGKGSTFRFTVRVGIGRAKAVVVESFGRRRALVAGRNAALRHCVGEQLRAMGLDVLEAGNGAAVEDALAAAHKSGTPFDWLLMDAAMPAPGGYALAERLIKDWPSIDRLIMMLDVSSHREDTLKCERLKVGARLIKPFSRADLRDALGLALHGAVAESDRLLSFDATQTHAYAPAESGPALKLKILLVEDNPVNQTVAVKMLEKMGHTLTVAGNGQEGLDLFDKEKFDLILMDVQMPVMGGLEATQAIRAREARRTWAAGGQWRSTPIVAMTAHAMQGDRDRCLASGMDDYIAKPIKPAELRAVIERVVGDVGGVAEGQGQVEDGHIDFGADEAAADLDATRELLDGDEAALQQLIGLFFADLERNRKALEQAQRANDFTTLRNLAHSIKGSAGVFNAEGVMAAARRLETLARESDAAGVRRELPELLAQQGKLAGVLRRARKS</sequence>
<dbReference type="InterPro" id="IPR011006">
    <property type="entry name" value="CheY-like_superfamily"/>
</dbReference>
<evidence type="ECO:0000259" key="24">
    <source>
        <dbReference type="PROSITE" id="PS50894"/>
    </source>
</evidence>
<evidence type="ECO:0000256" key="12">
    <source>
        <dbReference type="ARBA" id="ARBA00023012"/>
    </source>
</evidence>
<dbReference type="SUPFAM" id="SSF55874">
    <property type="entry name" value="ATPase domain of HSP90 chaperone/DNA topoisomerase II/histidine kinase"/>
    <property type="match status" value="1"/>
</dbReference>
<dbReference type="CDD" id="cd00088">
    <property type="entry name" value="HPT"/>
    <property type="match status" value="1"/>
</dbReference>
<dbReference type="InterPro" id="IPR001610">
    <property type="entry name" value="PAC"/>
</dbReference>
<keyword evidence="4" id="KW-1003">Cell membrane</keyword>
<evidence type="ECO:0000256" key="16">
    <source>
        <dbReference type="ARBA" id="ARBA00068150"/>
    </source>
</evidence>
<keyword evidence="7" id="KW-0812">Transmembrane</keyword>
<evidence type="ECO:0000256" key="11">
    <source>
        <dbReference type="ARBA" id="ARBA00022989"/>
    </source>
</evidence>
<evidence type="ECO:0000256" key="13">
    <source>
        <dbReference type="ARBA" id="ARBA00023136"/>
    </source>
</evidence>
<dbReference type="PROSITE" id="PS50109">
    <property type="entry name" value="HIS_KIN"/>
    <property type="match status" value="1"/>
</dbReference>
<protein>
    <recommendedName>
        <fullName evidence="16">Sensory/regulatory protein RpfC</fullName>
        <ecNumber evidence="3">2.7.13.3</ecNumber>
    </recommendedName>
    <alternativeName>
        <fullName evidence="17">Virulence sensor protein BvgS</fullName>
    </alternativeName>
</protein>
<dbReference type="Gene3D" id="1.10.287.130">
    <property type="match status" value="1"/>
</dbReference>
<comment type="function">
    <text evidence="14">Member of the two-component regulatory system BvgS/BvgA. Phosphorylates BvgA via a four-step phosphorelay in response to environmental signals.</text>
</comment>
<evidence type="ECO:0000256" key="4">
    <source>
        <dbReference type="ARBA" id="ARBA00022475"/>
    </source>
</evidence>
<dbReference type="PANTHER" id="PTHR45339">
    <property type="entry name" value="HYBRID SIGNAL TRANSDUCTION HISTIDINE KINASE J"/>
    <property type="match status" value="1"/>
</dbReference>
<name>A0A4Y4CNP4_ZOORA</name>
<evidence type="ECO:0000256" key="18">
    <source>
        <dbReference type="PROSITE-ProRule" id="PRU00110"/>
    </source>
</evidence>
<dbReference type="SMART" id="SM00086">
    <property type="entry name" value="PAC"/>
    <property type="match status" value="1"/>
</dbReference>
<keyword evidence="5 19" id="KW-0597">Phosphoprotein</keyword>
<dbReference type="OrthoDB" id="5290456at2"/>
<dbReference type="PROSITE" id="PS50894">
    <property type="entry name" value="HPT"/>
    <property type="match status" value="1"/>
</dbReference>
<dbReference type="InterPro" id="IPR035965">
    <property type="entry name" value="PAS-like_dom_sf"/>
</dbReference>
<keyword evidence="9" id="KW-0418">Kinase</keyword>
<keyword evidence="13" id="KW-0472">Membrane</keyword>
<dbReference type="SMART" id="SM00448">
    <property type="entry name" value="REC"/>
    <property type="match status" value="2"/>
</dbReference>
<dbReference type="GO" id="GO:0000155">
    <property type="term" value="F:phosphorelay sensor kinase activity"/>
    <property type="evidence" value="ECO:0007669"/>
    <property type="project" value="InterPro"/>
</dbReference>
<comment type="subcellular location">
    <subcellularLocation>
        <location evidence="2">Cell membrane</location>
        <topology evidence="2">Multi-pass membrane protein</topology>
    </subcellularLocation>
</comment>
<comment type="caution">
    <text evidence="25">The sequence shown here is derived from an EMBL/GenBank/DDBJ whole genome shotgun (WGS) entry which is preliminary data.</text>
</comment>
<dbReference type="CDD" id="cd17546">
    <property type="entry name" value="REC_hyHK_CKI1_RcsC-like"/>
    <property type="match status" value="1"/>
</dbReference>
<gene>
    <name evidence="25" type="ORF">ZRA01_06280</name>
</gene>
<dbReference type="Pfam" id="PF00072">
    <property type="entry name" value="Response_reg"/>
    <property type="match status" value="1"/>
</dbReference>
<evidence type="ECO:0000259" key="20">
    <source>
        <dbReference type="PROSITE" id="PS50109"/>
    </source>
</evidence>
<dbReference type="SMART" id="SM00388">
    <property type="entry name" value="HisKA"/>
    <property type="match status" value="1"/>
</dbReference>
<dbReference type="InterPro" id="IPR005467">
    <property type="entry name" value="His_kinase_dom"/>
</dbReference>
<evidence type="ECO:0000256" key="1">
    <source>
        <dbReference type="ARBA" id="ARBA00000085"/>
    </source>
</evidence>
<dbReference type="FunFam" id="3.30.565.10:FF:000010">
    <property type="entry name" value="Sensor histidine kinase RcsC"/>
    <property type="match status" value="1"/>
</dbReference>
<feature type="modified residue" description="4-aspartylphosphate" evidence="19">
    <location>
        <position position="657"/>
    </location>
</feature>
<keyword evidence="8" id="KW-0547">Nucleotide-binding</keyword>
<evidence type="ECO:0000256" key="7">
    <source>
        <dbReference type="ARBA" id="ARBA00022692"/>
    </source>
</evidence>
<dbReference type="RefSeq" id="WP_141349306.1">
    <property type="nucleotide sequence ID" value="NZ_BJNV01000007.1"/>
</dbReference>
<dbReference type="AlphaFoldDB" id="A0A4Y4CNP4"/>
<evidence type="ECO:0000259" key="22">
    <source>
        <dbReference type="PROSITE" id="PS50112"/>
    </source>
</evidence>
<evidence type="ECO:0000256" key="14">
    <source>
        <dbReference type="ARBA" id="ARBA00058004"/>
    </source>
</evidence>
<dbReference type="InterPro" id="IPR000014">
    <property type="entry name" value="PAS"/>
</dbReference>
<evidence type="ECO:0000256" key="5">
    <source>
        <dbReference type="ARBA" id="ARBA00022553"/>
    </source>
</evidence>
<feature type="domain" description="Response regulatory" evidence="21">
    <location>
        <begin position="608"/>
        <end position="733"/>
    </location>
</feature>
<dbReference type="Gene3D" id="3.30.565.10">
    <property type="entry name" value="Histidine kinase-like ATPase, C-terminal domain"/>
    <property type="match status" value="1"/>
</dbReference>
<evidence type="ECO:0000256" key="2">
    <source>
        <dbReference type="ARBA" id="ARBA00004651"/>
    </source>
</evidence>
<dbReference type="InterPro" id="IPR001789">
    <property type="entry name" value="Sig_transdc_resp-reg_receiver"/>
</dbReference>
<evidence type="ECO:0000256" key="17">
    <source>
        <dbReference type="ARBA" id="ARBA00070152"/>
    </source>
</evidence>
<dbReference type="InterPro" id="IPR004358">
    <property type="entry name" value="Sig_transdc_His_kin-like_C"/>
</dbReference>
<dbReference type="InterPro" id="IPR003594">
    <property type="entry name" value="HATPase_dom"/>
</dbReference>
<evidence type="ECO:0000256" key="19">
    <source>
        <dbReference type="PROSITE-ProRule" id="PRU00169"/>
    </source>
</evidence>
<dbReference type="SMART" id="SM00073">
    <property type="entry name" value="HPT"/>
    <property type="match status" value="1"/>
</dbReference>
<dbReference type="InterPro" id="IPR000700">
    <property type="entry name" value="PAS-assoc_C"/>
</dbReference>
<dbReference type="NCBIfam" id="TIGR00229">
    <property type="entry name" value="sensory_box"/>
    <property type="match status" value="1"/>
</dbReference>
<dbReference type="PRINTS" id="PR00344">
    <property type="entry name" value="BCTRLSENSOR"/>
</dbReference>
<organism evidence="25 26">
    <name type="scientific">Zoogloea ramigera</name>
    <dbReference type="NCBI Taxonomy" id="350"/>
    <lineage>
        <taxon>Bacteria</taxon>
        <taxon>Pseudomonadati</taxon>
        <taxon>Pseudomonadota</taxon>
        <taxon>Betaproteobacteria</taxon>
        <taxon>Rhodocyclales</taxon>
        <taxon>Zoogloeaceae</taxon>
        <taxon>Zoogloea</taxon>
    </lineage>
</organism>
<dbReference type="InterPro" id="IPR013655">
    <property type="entry name" value="PAS_fold_3"/>
</dbReference>
<dbReference type="FunFam" id="1.10.287.130:FF:000002">
    <property type="entry name" value="Two-component osmosensing histidine kinase"/>
    <property type="match status" value="1"/>
</dbReference>
<evidence type="ECO:0000256" key="10">
    <source>
        <dbReference type="ARBA" id="ARBA00022840"/>
    </source>
</evidence>
<dbReference type="Pfam" id="PF01627">
    <property type="entry name" value="Hpt"/>
    <property type="match status" value="1"/>
</dbReference>
<dbReference type="InterPro" id="IPR036097">
    <property type="entry name" value="HisK_dim/P_sf"/>
</dbReference>
<accession>A0A4Y4CNP4</accession>
<feature type="domain" description="Response regulatory" evidence="21">
    <location>
        <begin position="454"/>
        <end position="575"/>
    </location>
</feature>
<feature type="domain" description="PAC" evidence="23">
    <location>
        <begin position="147"/>
        <end position="200"/>
    </location>
</feature>
<dbReference type="Pfam" id="PF00512">
    <property type="entry name" value="HisKA"/>
    <property type="match status" value="1"/>
</dbReference>
<keyword evidence="26" id="KW-1185">Reference proteome</keyword>
<dbReference type="Pfam" id="PF02518">
    <property type="entry name" value="HATPase_c"/>
    <property type="match status" value="1"/>
</dbReference>
<feature type="domain" description="HPt" evidence="24">
    <location>
        <begin position="772"/>
        <end position="868"/>
    </location>
</feature>
<evidence type="ECO:0000256" key="15">
    <source>
        <dbReference type="ARBA" id="ARBA00064003"/>
    </source>
</evidence>
<dbReference type="Pfam" id="PF08447">
    <property type="entry name" value="PAS_3"/>
    <property type="match status" value="1"/>
</dbReference>
<dbReference type="Gene3D" id="3.30.450.20">
    <property type="entry name" value="PAS domain"/>
    <property type="match status" value="1"/>
</dbReference>
<evidence type="ECO:0000313" key="26">
    <source>
        <dbReference type="Proteomes" id="UP000318422"/>
    </source>
</evidence>
<dbReference type="GO" id="GO:0005886">
    <property type="term" value="C:plasma membrane"/>
    <property type="evidence" value="ECO:0007669"/>
    <property type="project" value="UniProtKB-SubCell"/>
</dbReference>
<evidence type="ECO:0000256" key="9">
    <source>
        <dbReference type="ARBA" id="ARBA00022777"/>
    </source>
</evidence>
<proteinExistence type="predicted"/>
<evidence type="ECO:0000256" key="3">
    <source>
        <dbReference type="ARBA" id="ARBA00012438"/>
    </source>
</evidence>
<feature type="modified residue" description="Phosphohistidine" evidence="18">
    <location>
        <position position="811"/>
    </location>
</feature>
<dbReference type="CDD" id="cd00130">
    <property type="entry name" value="PAS"/>
    <property type="match status" value="1"/>
</dbReference>
<dbReference type="PROSITE" id="PS50110">
    <property type="entry name" value="RESPONSE_REGULATORY"/>
    <property type="match status" value="2"/>
</dbReference>
<dbReference type="InterPro" id="IPR036890">
    <property type="entry name" value="HATPase_C_sf"/>
</dbReference>
<dbReference type="SUPFAM" id="SSF55785">
    <property type="entry name" value="PYP-like sensor domain (PAS domain)"/>
    <property type="match status" value="1"/>
</dbReference>
<dbReference type="SUPFAM" id="SSF47226">
    <property type="entry name" value="Histidine-containing phosphotransfer domain, HPT domain"/>
    <property type="match status" value="1"/>
</dbReference>
<dbReference type="SUPFAM" id="SSF47384">
    <property type="entry name" value="Homodimeric domain of signal transducing histidine kinase"/>
    <property type="match status" value="1"/>
</dbReference>
<comment type="catalytic activity">
    <reaction evidence="1">
        <text>ATP + protein L-histidine = ADP + protein N-phospho-L-histidine.</text>
        <dbReference type="EC" id="2.7.13.3"/>
    </reaction>
</comment>
<dbReference type="GO" id="GO:0005524">
    <property type="term" value="F:ATP binding"/>
    <property type="evidence" value="ECO:0007669"/>
    <property type="project" value="UniProtKB-KW"/>
</dbReference>
<dbReference type="CDD" id="cd00082">
    <property type="entry name" value="HisKA"/>
    <property type="match status" value="1"/>
</dbReference>
<feature type="domain" description="Histidine kinase" evidence="20">
    <location>
        <begin position="218"/>
        <end position="439"/>
    </location>
</feature>
<dbReference type="EMBL" id="BJNV01000007">
    <property type="protein sequence ID" value="GEC94555.1"/>
    <property type="molecule type" value="Genomic_DNA"/>
</dbReference>
<dbReference type="SUPFAM" id="SSF52172">
    <property type="entry name" value="CheY-like"/>
    <property type="match status" value="2"/>
</dbReference>
<dbReference type="PANTHER" id="PTHR45339:SF1">
    <property type="entry name" value="HYBRID SIGNAL TRANSDUCTION HISTIDINE KINASE J"/>
    <property type="match status" value="1"/>
</dbReference>
<comment type="subunit">
    <text evidence="15">At low DSF concentrations, interacts with RpfF.</text>
</comment>
<reference evidence="25 26" key="1">
    <citation type="submission" date="2019-06" db="EMBL/GenBank/DDBJ databases">
        <title>Whole genome shotgun sequence of Zoogloea ramigera NBRC 15342.</title>
        <authorList>
            <person name="Hosoyama A."/>
            <person name="Uohara A."/>
            <person name="Ohji S."/>
            <person name="Ichikawa N."/>
        </authorList>
    </citation>
    <scope>NUCLEOTIDE SEQUENCE [LARGE SCALE GENOMIC DNA]</scope>
    <source>
        <strain evidence="25 26">NBRC 15342</strain>
    </source>
</reference>
<dbReference type="PROSITE" id="PS50113">
    <property type="entry name" value="PAC"/>
    <property type="match status" value="1"/>
</dbReference>
<evidence type="ECO:0000256" key="8">
    <source>
        <dbReference type="ARBA" id="ARBA00022741"/>
    </source>
</evidence>
<dbReference type="InterPro" id="IPR036641">
    <property type="entry name" value="HPT_dom_sf"/>
</dbReference>
<keyword evidence="6" id="KW-0808">Transferase</keyword>
<dbReference type="InterPro" id="IPR003661">
    <property type="entry name" value="HisK_dim/P_dom"/>
</dbReference>
<keyword evidence="12" id="KW-0902">Two-component regulatory system</keyword>
<dbReference type="CDD" id="cd16922">
    <property type="entry name" value="HATPase_EvgS-ArcB-TorS-like"/>
    <property type="match status" value="1"/>
</dbReference>
<evidence type="ECO:0000259" key="23">
    <source>
        <dbReference type="PROSITE" id="PS50113"/>
    </source>
</evidence>